<sequence length="43" mass="4549">MGEGKKIPGNDPNKTVWNAIRAVKIGGKTITAQIVYVNPKSPG</sequence>
<organism evidence="1 2">
    <name type="scientific">Candidatus Carbonibacillus altaicus</name>
    <dbReference type="NCBI Taxonomy" id="2163959"/>
    <lineage>
        <taxon>Bacteria</taxon>
        <taxon>Bacillati</taxon>
        <taxon>Bacillota</taxon>
        <taxon>Bacilli</taxon>
        <taxon>Bacillales</taxon>
        <taxon>Candidatus Carbonibacillus</taxon>
    </lineage>
</organism>
<comment type="caution">
    <text evidence="1">The sequence shown here is derived from an EMBL/GenBank/DDBJ whole genome shotgun (WGS) entry which is preliminary data.</text>
</comment>
<dbReference type="EMBL" id="PEBX01000045">
    <property type="protein sequence ID" value="PTQ56110.1"/>
    <property type="molecule type" value="Genomic_DNA"/>
</dbReference>
<dbReference type="Proteomes" id="UP000244338">
    <property type="component" value="Unassembled WGS sequence"/>
</dbReference>
<protein>
    <submittedName>
        <fullName evidence="1">Uncharacterized protein</fullName>
    </submittedName>
</protein>
<accession>A0A2R6Y0C6</accession>
<evidence type="ECO:0000313" key="1">
    <source>
        <dbReference type="EMBL" id="PTQ56110.1"/>
    </source>
</evidence>
<dbReference type="AlphaFoldDB" id="A0A2R6Y0C6"/>
<name>A0A2R6Y0C6_9BACL</name>
<evidence type="ECO:0000313" key="2">
    <source>
        <dbReference type="Proteomes" id="UP000244338"/>
    </source>
</evidence>
<gene>
    <name evidence="1" type="ORF">BSOLF_0828</name>
</gene>
<proteinExistence type="predicted"/>
<reference evidence="2" key="1">
    <citation type="journal article" date="2018" name="Sci. Rep.">
        <title>Lignite coal burning seam in the remote Altai Mountains harbors a hydrogen-driven thermophilic microbial community.</title>
        <authorList>
            <person name="Kadnikov V.V."/>
            <person name="Mardanov A.V."/>
            <person name="Ivasenko D.A."/>
            <person name="Antsiferov D.V."/>
            <person name="Beletsky A.V."/>
            <person name="Karnachuk O.V."/>
            <person name="Ravin N.V."/>
        </authorList>
    </citation>
    <scope>NUCLEOTIDE SEQUENCE [LARGE SCALE GENOMIC DNA]</scope>
</reference>